<dbReference type="Pfam" id="PF00704">
    <property type="entry name" value="Glyco_hydro_18"/>
    <property type="match status" value="1"/>
</dbReference>
<dbReference type="OrthoDB" id="73875at2759"/>
<evidence type="ECO:0000256" key="4">
    <source>
        <dbReference type="ARBA" id="ARBA00012729"/>
    </source>
</evidence>
<dbReference type="InterPro" id="IPR001579">
    <property type="entry name" value="Glyco_hydro_18_chit_AS"/>
</dbReference>
<sequence length="1179" mass="127372">MLSFRKALIVSGLCALFAYSVADDIACSASNPCELGCCGKNGLCGMGPNYCAPGNCTTSCDAKSDCDPGWGSEWSASSKCPLNVCCSEYGFCGTTSDFCGDKKVKKPSCGGTSSKGRTIGYYEGWSSTRACDGMAPENVPLGVYTHLNFAFAGIDPDTYHIVPAQDEDIELYSRLTDLKKSDSALKVFIAIGGWSMNDDDQPTHATFSDLAASSSAQKAFFKSLLQFMSTYGFDGVDIDWEYPVAPERSGKVVDYKNYPAFLSDLRTALNSNGHNYGLSITLPSSYWYMKNFDIVKMESIVDWFNIMTYDLHGTWDTTDKYIGSVINAHTNLTEIDLSLDLMWRNNIDPDKVVLGLGFYGRSFTLSDTSCTKPGCPFASGGKPGACSASAGTLMASEIQTIVDGGAKPTLDKDAAVQILVFDKDQWVSYDDETTLKMKVDYANKRCLGGTMVWAVSTDSSKGVSARALGDVNKSFVVGKSLFGGSLADSSKDSLSQCYWGECSKNPTCSKGGVAAQTGTGKKASNAAIYSGCPDGQMRNYCCPSDDTPTCKWQGTAPLCRKSKCPDDTVQVATDQSGSGKECWFNHKSLCCTATKSTAAVGQCKWSGSAPFCASGSNKAGCPDDFPIHDTFSFQGAGGDATCVTGYKSFCCTDPDPYKGRNCAWTTRAHSFLHPFTCATGCPNGQEIIAEDYYDHDSSAWCLSNTAEYYCCDKLANDDDNDVVSNVCADTHGDYVENDEHDEDGNVADFMELYMYEDECFSVPNRADPTTDYSKRWLDGSSRGGLSNGTKLLGDLIATGLDALAESQKQLLAAAAPIGGRNDGHAKICDADGMCYYVSGAQDVDYAELKDLRAMLEIDSAHAEGELEERGSRQAKICIPKSKGSAFKAKHYPGVTKLAAKGLNFRTAVDIAKCAGMALSNGARILGEKYVTEHVFELQTPAMWANSMISGLLQSGADAPGKAEKYDWTQMFADKTGYIFQSWKDLKISAPADYPGDSPHDSIMTALGSTSNTKNLLILDSRTNGLKAAVWAIFTNIISSKKFGAAIEPTQIAYLNRLEMVCNYLTEKDAQTALKYGFTVVKTVLEQVDKAASGNSNINTLASMTFAETWKIYAADHFKQMSRNMQDFAVGKAKDMALYWASSDAANDYSPAIANINLKHIQELVKDVTTKLAFDYSWAS</sequence>
<reference evidence="17 18" key="1">
    <citation type="journal article" date="2013" name="BMC Genomics">
        <title>The genome and transcriptome of the pine saprophyte Ophiostoma piceae, and a comparison with the bark beetle-associated pine pathogen Grosmannia clavigera.</title>
        <authorList>
            <person name="Haridas S."/>
            <person name="Wang Y."/>
            <person name="Lim L."/>
            <person name="Massoumi Alamouti S."/>
            <person name="Jackman S."/>
            <person name="Docking R."/>
            <person name="Robertson G."/>
            <person name="Birol I."/>
            <person name="Bohlmann J."/>
            <person name="Breuil C."/>
        </authorList>
    </citation>
    <scope>NUCLEOTIDE SEQUENCE [LARGE SCALE GENOMIC DNA]</scope>
    <source>
        <strain evidence="17 18">UAMH 11346</strain>
    </source>
</reference>
<keyword evidence="18" id="KW-1185">Reference proteome</keyword>
<organism evidence="17 18">
    <name type="scientific">Ophiostoma piceae (strain UAMH 11346)</name>
    <name type="common">Sap stain fungus</name>
    <dbReference type="NCBI Taxonomy" id="1262450"/>
    <lineage>
        <taxon>Eukaryota</taxon>
        <taxon>Fungi</taxon>
        <taxon>Dikarya</taxon>
        <taxon>Ascomycota</taxon>
        <taxon>Pezizomycotina</taxon>
        <taxon>Sordariomycetes</taxon>
        <taxon>Sordariomycetidae</taxon>
        <taxon>Ophiostomatales</taxon>
        <taxon>Ophiostomataceae</taxon>
        <taxon>Ophiostoma</taxon>
    </lineage>
</organism>
<feature type="disulfide bond" evidence="12">
    <location>
        <begin position="80"/>
        <end position="92"/>
    </location>
</feature>
<dbReference type="SMART" id="SM00270">
    <property type="entry name" value="ChtBD1"/>
    <property type="match status" value="2"/>
</dbReference>
<dbReference type="VEuPathDB" id="FungiDB:F503_02657"/>
<dbReference type="SUPFAM" id="SSF54556">
    <property type="entry name" value="Chitinase insertion domain"/>
    <property type="match status" value="1"/>
</dbReference>
<keyword evidence="14" id="KW-0732">Signal</keyword>
<dbReference type="Gene3D" id="3.20.20.80">
    <property type="entry name" value="Glycosidases"/>
    <property type="match status" value="1"/>
</dbReference>
<dbReference type="Proteomes" id="UP000016923">
    <property type="component" value="Unassembled WGS sequence"/>
</dbReference>
<evidence type="ECO:0000256" key="14">
    <source>
        <dbReference type="SAM" id="SignalP"/>
    </source>
</evidence>
<dbReference type="InterPro" id="IPR036861">
    <property type="entry name" value="Endochitinase-like_sf"/>
</dbReference>
<comment type="catalytic activity">
    <reaction evidence="1">
        <text>Random endo-hydrolysis of N-acetyl-beta-D-glucosaminide (1-&gt;4)-beta-linkages in chitin and chitodextrins.</text>
        <dbReference type="EC" id="3.2.1.14"/>
    </reaction>
</comment>
<feature type="disulfide bond" evidence="12">
    <location>
        <begin position="85"/>
        <end position="99"/>
    </location>
</feature>
<dbReference type="eggNOG" id="KOG2806">
    <property type="taxonomic scope" value="Eukaryota"/>
</dbReference>
<dbReference type="PANTHER" id="PTHR11177:SF333">
    <property type="entry name" value="CHITINASE"/>
    <property type="match status" value="1"/>
</dbReference>
<keyword evidence="7 13" id="KW-0378">Hydrolase</keyword>
<comment type="subcellular location">
    <subcellularLocation>
        <location evidence="2">Secreted</location>
    </subcellularLocation>
</comment>
<comment type="similarity">
    <text evidence="3">Belongs to the glycosyl hydrolase 18 family. Chitinase class V subfamily.</text>
</comment>
<keyword evidence="12" id="KW-1015">Disulfide bond</keyword>
<keyword evidence="6 12" id="KW-0147">Chitin-binding</keyword>
<feature type="domain" description="GH18" evidence="16">
    <location>
        <begin position="116"/>
        <end position="471"/>
    </location>
</feature>
<feature type="chain" id="PRO_5004506642" description="chitinase" evidence="14">
    <location>
        <begin position="23"/>
        <end position="1179"/>
    </location>
</feature>
<dbReference type="GO" id="GO:0008843">
    <property type="term" value="F:endochitinase activity"/>
    <property type="evidence" value="ECO:0007669"/>
    <property type="project" value="UniProtKB-EC"/>
</dbReference>
<dbReference type="SUPFAM" id="SSF57016">
    <property type="entry name" value="Plant lectins/antimicrobial peptides"/>
    <property type="match status" value="1"/>
</dbReference>
<gene>
    <name evidence="17" type="ORF">F503_02657</name>
</gene>
<keyword evidence="5" id="KW-0964">Secreted</keyword>
<evidence type="ECO:0000313" key="18">
    <source>
        <dbReference type="Proteomes" id="UP000016923"/>
    </source>
</evidence>
<keyword evidence="9" id="KW-0119">Carbohydrate metabolism</keyword>
<dbReference type="GO" id="GO:0000272">
    <property type="term" value="P:polysaccharide catabolic process"/>
    <property type="evidence" value="ECO:0007669"/>
    <property type="project" value="UniProtKB-KW"/>
</dbReference>
<dbReference type="InterPro" id="IPR018371">
    <property type="entry name" value="Chitin-binding_1_CS"/>
</dbReference>
<evidence type="ECO:0000259" key="16">
    <source>
        <dbReference type="PROSITE" id="PS51910"/>
    </source>
</evidence>
<dbReference type="Gene3D" id="3.30.60.10">
    <property type="entry name" value="Endochitinase-like"/>
    <property type="match status" value="1"/>
</dbReference>
<feature type="domain" description="Chitin-binding type-1" evidence="15">
    <location>
        <begin position="63"/>
        <end position="111"/>
    </location>
</feature>
<evidence type="ECO:0000256" key="1">
    <source>
        <dbReference type="ARBA" id="ARBA00000822"/>
    </source>
</evidence>
<dbReference type="PROSITE" id="PS51910">
    <property type="entry name" value="GH18_2"/>
    <property type="match status" value="1"/>
</dbReference>
<evidence type="ECO:0000256" key="6">
    <source>
        <dbReference type="ARBA" id="ARBA00022669"/>
    </source>
</evidence>
<dbReference type="InterPro" id="IPR050314">
    <property type="entry name" value="Glycosyl_Hydrlase_18"/>
</dbReference>
<dbReference type="InterPro" id="IPR017853">
    <property type="entry name" value="GH"/>
</dbReference>
<dbReference type="PROSITE" id="PS50941">
    <property type="entry name" value="CHIT_BIND_I_2"/>
    <property type="match status" value="1"/>
</dbReference>
<evidence type="ECO:0000256" key="2">
    <source>
        <dbReference type="ARBA" id="ARBA00004613"/>
    </source>
</evidence>
<keyword evidence="11" id="KW-0624">Polysaccharide degradation</keyword>
<dbReference type="STRING" id="1262450.S3BZ24"/>
<dbReference type="Pfam" id="PF00187">
    <property type="entry name" value="Chitin_bind_1"/>
    <property type="match status" value="1"/>
</dbReference>
<feature type="signal peptide" evidence="14">
    <location>
        <begin position="1"/>
        <end position="22"/>
    </location>
</feature>
<accession>S3BZ24</accession>
<dbReference type="Gene3D" id="3.10.50.10">
    <property type="match status" value="1"/>
</dbReference>
<evidence type="ECO:0000256" key="13">
    <source>
        <dbReference type="RuleBase" id="RU000489"/>
    </source>
</evidence>
<evidence type="ECO:0000256" key="5">
    <source>
        <dbReference type="ARBA" id="ARBA00022525"/>
    </source>
</evidence>
<evidence type="ECO:0000259" key="15">
    <source>
        <dbReference type="PROSITE" id="PS50941"/>
    </source>
</evidence>
<dbReference type="PROSITE" id="PS00026">
    <property type="entry name" value="CHIT_BIND_I_1"/>
    <property type="match status" value="1"/>
</dbReference>
<evidence type="ECO:0000256" key="10">
    <source>
        <dbReference type="ARBA" id="ARBA00023295"/>
    </source>
</evidence>
<dbReference type="GO" id="GO:0006032">
    <property type="term" value="P:chitin catabolic process"/>
    <property type="evidence" value="ECO:0007669"/>
    <property type="project" value="UniProtKB-KW"/>
</dbReference>
<keyword evidence="10 13" id="KW-0326">Glycosidase</keyword>
<dbReference type="PROSITE" id="PS01095">
    <property type="entry name" value="GH18_1"/>
    <property type="match status" value="1"/>
</dbReference>
<dbReference type="InterPro" id="IPR001223">
    <property type="entry name" value="Glyco_hydro18_cat"/>
</dbReference>
<evidence type="ECO:0000256" key="9">
    <source>
        <dbReference type="ARBA" id="ARBA00023277"/>
    </source>
</evidence>
<protein>
    <recommendedName>
        <fullName evidence="4">chitinase</fullName>
        <ecNumber evidence="4">3.2.1.14</ecNumber>
    </recommendedName>
</protein>
<dbReference type="EMBL" id="KE148153">
    <property type="protein sequence ID" value="EPE06529.1"/>
    <property type="molecule type" value="Genomic_DNA"/>
</dbReference>
<dbReference type="GO" id="GO:0005576">
    <property type="term" value="C:extracellular region"/>
    <property type="evidence" value="ECO:0007669"/>
    <property type="project" value="UniProtKB-SubCell"/>
</dbReference>
<dbReference type="PANTHER" id="PTHR11177">
    <property type="entry name" value="CHITINASE"/>
    <property type="match status" value="1"/>
</dbReference>
<dbReference type="GO" id="GO:0008061">
    <property type="term" value="F:chitin binding"/>
    <property type="evidence" value="ECO:0007669"/>
    <property type="project" value="UniProtKB-UniRule"/>
</dbReference>
<evidence type="ECO:0000313" key="17">
    <source>
        <dbReference type="EMBL" id="EPE06529.1"/>
    </source>
</evidence>
<evidence type="ECO:0000256" key="12">
    <source>
        <dbReference type="PROSITE-ProRule" id="PRU00261"/>
    </source>
</evidence>
<evidence type="ECO:0000256" key="3">
    <source>
        <dbReference type="ARBA" id="ARBA00008682"/>
    </source>
</evidence>
<dbReference type="InterPro" id="IPR001002">
    <property type="entry name" value="Chitin-bd_1"/>
</dbReference>
<evidence type="ECO:0000256" key="8">
    <source>
        <dbReference type="ARBA" id="ARBA00023024"/>
    </source>
</evidence>
<evidence type="ECO:0000256" key="11">
    <source>
        <dbReference type="ARBA" id="ARBA00023326"/>
    </source>
</evidence>
<name>S3BZ24_OPHP1</name>
<keyword evidence="8" id="KW-0146">Chitin degradation</keyword>
<dbReference type="SMART" id="SM00636">
    <property type="entry name" value="Glyco_18"/>
    <property type="match status" value="1"/>
</dbReference>
<dbReference type="InterPro" id="IPR029070">
    <property type="entry name" value="Chitinase_insertion_sf"/>
</dbReference>
<dbReference type="InterPro" id="IPR011583">
    <property type="entry name" value="Chitinase_II/V-like_cat"/>
</dbReference>
<evidence type="ECO:0000256" key="7">
    <source>
        <dbReference type="ARBA" id="ARBA00022801"/>
    </source>
</evidence>
<dbReference type="SUPFAM" id="SSF51445">
    <property type="entry name" value="(Trans)glycosidases"/>
    <property type="match status" value="1"/>
</dbReference>
<dbReference type="CDD" id="cd00035">
    <property type="entry name" value="ChtBD1"/>
    <property type="match status" value="1"/>
</dbReference>
<comment type="caution">
    <text evidence="12">Lacks conserved residue(s) required for the propagation of feature annotation.</text>
</comment>
<dbReference type="AlphaFoldDB" id="S3BZ24"/>
<dbReference type="EC" id="3.2.1.14" evidence="4"/>
<proteinExistence type="inferred from homology"/>
<dbReference type="HOGENOM" id="CLU_001837_0_0_1"/>